<reference evidence="1" key="1">
    <citation type="submission" date="2021-02" db="EMBL/GenBank/DDBJ databases">
        <authorList>
            <person name="Nowell W R."/>
        </authorList>
    </citation>
    <scope>NUCLEOTIDE SEQUENCE</scope>
</reference>
<organism evidence="1 3">
    <name type="scientific">Adineta steineri</name>
    <dbReference type="NCBI Taxonomy" id="433720"/>
    <lineage>
        <taxon>Eukaryota</taxon>
        <taxon>Metazoa</taxon>
        <taxon>Spiralia</taxon>
        <taxon>Gnathifera</taxon>
        <taxon>Rotifera</taxon>
        <taxon>Eurotatoria</taxon>
        <taxon>Bdelloidea</taxon>
        <taxon>Adinetida</taxon>
        <taxon>Adinetidae</taxon>
        <taxon>Adineta</taxon>
    </lineage>
</organism>
<dbReference type="Proteomes" id="UP000663844">
    <property type="component" value="Unassembled WGS sequence"/>
</dbReference>
<comment type="caution">
    <text evidence="1">The sequence shown here is derived from an EMBL/GenBank/DDBJ whole genome shotgun (WGS) entry which is preliminary data.</text>
</comment>
<dbReference type="Proteomes" id="UP000663845">
    <property type="component" value="Unassembled WGS sequence"/>
</dbReference>
<gene>
    <name evidence="1" type="ORF">JYZ213_LOCUS26680</name>
    <name evidence="2" type="ORF">OXD698_LOCUS2908</name>
</gene>
<dbReference type="EMBL" id="CAJNOG010000359">
    <property type="protein sequence ID" value="CAF1196964.1"/>
    <property type="molecule type" value="Genomic_DNA"/>
</dbReference>
<dbReference type="AlphaFoldDB" id="A0A814W410"/>
<evidence type="ECO:0000313" key="1">
    <source>
        <dbReference type="EMBL" id="CAF1196964.1"/>
    </source>
</evidence>
<protein>
    <submittedName>
        <fullName evidence="1">Uncharacterized protein</fullName>
    </submittedName>
</protein>
<accession>A0A814W410</accession>
<proteinExistence type="predicted"/>
<evidence type="ECO:0000313" key="2">
    <source>
        <dbReference type="EMBL" id="CAF3530376.1"/>
    </source>
</evidence>
<name>A0A814W410_9BILA</name>
<dbReference type="EMBL" id="CAJOAZ010000098">
    <property type="protein sequence ID" value="CAF3530376.1"/>
    <property type="molecule type" value="Genomic_DNA"/>
</dbReference>
<evidence type="ECO:0000313" key="3">
    <source>
        <dbReference type="Proteomes" id="UP000663845"/>
    </source>
</evidence>
<sequence length="71" mass="7881">MNLTVVRPFSSLLKTSFTSGLILSPKPPSSKLPPDFFSLTIPSLTKTEHITCSSRLLSTNQGHFNKYLSRN</sequence>